<comment type="caution">
    <text evidence="7">The sequence shown here is derived from an EMBL/GenBank/DDBJ whole genome shotgun (WGS) entry which is preliminary data.</text>
</comment>
<dbReference type="NCBIfam" id="TIGR00576">
    <property type="entry name" value="dut"/>
    <property type="match status" value="1"/>
</dbReference>
<dbReference type="CDD" id="cd07557">
    <property type="entry name" value="trimeric_dUTPase"/>
    <property type="match status" value="1"/>
</dbReference>
<dbReference type="NCBIfam" id="NF001862">
    <property type="entry name" value="PRK00601.1"/>
    <property type="match status" value="1"/>
</dbReference>
<organism evidence="7 8">
    <name type="scientific">Candidatus Liptonbacteria bacterium RIFCSPHIGHO2_01_FULL_57_28</name>
    <dbReference type="NCBI Taxonomy" id="1798647"/>
    <lineage>
        <taxon>Bacteria</taxon>
        <taxon>Candidatus Liptoniibacteriota</taxon>
    </lineage>
</organism>
<dbReference type="InterPro" id="IPR008181">
    <property type="entry name" value="dUTPase"/>
</dbReference>
<accession>A0A1G2C9A9</accession>
<dbReference type="InterPro" id="IPR033704">
    <property type="entry name" value="dUTPase_trimeric"/>
</dbReference>
<dbReference type="EMBL" id="MHKX01000024">
    <property type="protein sequence ID" value="OGY97751.1"/>
    <property type="molecule type" value="Genomic_DNA"/>
</dbReference>
<comment type="catalytic activity">
    <reaction evidence="5">
        <text>dUTP + H2O = dUMP + diphosphate + H(+)</text>
        <dbReference type="Rhea" id="RHEA:10248"/>
        <dbReference type="ChEBI" id="CHEBI:15377"/>
        <dbReference type="ChEBI" id="CHEBI:15378"/>
        <dbReference type="ChEBI" id="CHEBI:33019"/>
        <dbReference type="ChEBI" id="CHEBI:61555"/>
        <dbReference type="ChEBI" id="CHEBI:246422"/>
        <dbReference type="EC" id="3.6.1.23"/>
    </reaction>
</comment>
<dbReference type="GO" id="GO:0046081">
    <property type="term" value="P:dUTP catabolic process"/>
    <property type="evidence" value="ECO:0007669"/>
    <property type="project" value="InterPro"/>
</dbReference>
<reference evidence="7 8" key="1">
    <citation type="journal article" date="2016" name="Nat. Commun.">
        <title>Thousands of microbial genomes shed light on interconnected biogeochemical processes in an aquifer system.</title>
        <authorList>
            <person name="Anantharaman K."/>
            <person name="Brown C.T."/>
            <person name="Hug L.A."/>
            <person name="Sharon I."/>
            <person name="Castelle C.J."/>
            <person name="Probst A.J."/>
            <person name="Thomas B.C."/>
            <person name="Singh A."/>
            <person name="Wilkins M.J."/>
            <person name="Karaoz U."/>
            <person name="Brodie E.L."/>
            <person name="Williams K.H."/>
            <person name="Hubbard S.S."/>
            <person name="Banfield J.F."/>
        </authorList>
    </citation>
    <scope>NUCLEOTIDE SEQUENCE [LARGE SCALE GENOMIC DNA]</scope>
</reference>
<keyword evidence="3" id="KW-0378">Hydrolase</keyword>
<dbReference type="GO" id="GO:0006226">
    <property type="term" value="P:dUMP biosynthetic process"/>
    <property type="evidence" value="ECO:0007669"/>
    <property type="project" value="InterPro"/>
</dbReference>
<comment type="similarity">
    <text evidence="1">Belongs to the dUTPase family.</text>
</comment>
<evidence type="ECO:0000256" key="4">
    <source>
        <dbReference type="ARBA" id="ARBA00023080"/>
    </source>
</evidence>
<evidence type="ECO:0000313" key="8">
    <source>
        <dbReference type="Proteomes" id="UP000179059"/>
    </source>
</evidence>
<dbReference type="Pfam" id="PF00692">
    <property type="entry name" value="dUTPase"/>
    <property type="match status" value="1"/>
</dbReference>
<evidence type="ECO:0000259" key="6">
    <source>
        <dbReference type="Pfam" id="PF00692"/>
    </source>
</evidence>
<feature type="domain" description="dUTPase-like" evidence="6">
    <location>
        <begin position="12"/>
        <end position="142"/>
    </location>
</feature>
<dbReference type="PANTHER" id="PTHR11241:SF0">
    <property type="entry name" value="DEOXYURIDINE 5'-TRIPHOSPHATE NUCLEOTIDOHYDROLASE"/>
    <property type="match status" value="1"/>
</dbReference>
<dbReference type="Gene3D" id="2.70.40.10">
    <property type="match status" value="1"/>
</dbReference>
<dbReference type="Proteomes" id="UP000179059">
    <property type="component" value="Unassembled WGS sequence"/>
</dbReference>
<gene>
    <name evidence="7" type="ORF">A2855_01740</name>
</gene>
<dbReference type="GO" id="GO:0000287">
    <property type="term" value="F:magnesium ion binding"/>
    <property type="evidence" value="ECO:0007669"/>
    <property type="project" value="InterPro"/>
</dbReference>
<dbReference type="GO" id="GO:0004170">
    <property type="term" value="F:dUTP diphosphatase activity"/>
    <property type="evidence" value="ECO:0007669"/>
    <property type="project" value="UniProtKB-EC"/>
</dbReference>
<evidence type="ECO:0000256" key="2">
    <source>
        <dbReference type="ARBA" id="ARBA00012379"/>
    </source>
</evidence>
<evidence type="ECO:0000256" key="1">
    <source>
        <dbReference type="ARBA" id="ARBA00006581"/>
    </source>
</evidence>
<name>A0A1G2C9A9_9BACT</name>
<dbReference type="InterPro" id="IPR036157">
    <property type="entry name" value="dUTPase-like_sf"/>
</dbReference>
<evidence type="ECO:0000256" key="5">
    <source>
        <dbReference type="ARBA" id="ARBA00047686"/>
    </source>
</evidence>
<evidence type="ECO:0000313" key="7">
    <source>
        <dbReference type="EMBL" id="OGY97751.1"/>
    </source>
</evidence>
<protein>
    <recommendedName>
        <fullName evidence="2">dUTP diphosphatase</fullName>
        <ecNumber evidence="2">3.6.1.23</ecNumber>
    </recommendedName>
</protein>
<dbReference type="STRING" id="1798647.A2855_01740"/>
<dbReference type="InterPro" id="IPR029054">
    <property type="entry name" value="dUTPase-like"/>
</dbReference>
<dbReference type="SUPFAM" id="SSF51283">
    <property type="entry name" value="dUTPase-like"/>
    <property type="match status" value="1"/>
</dbReference>
<dbReference type="EC" id="3.6.1.23" evidence="2"/>
<sequence>MKVRIVRIEKDLPLPEYKTDGAVAFDIYTREAATIAPGEMKFLPTNLIIEVPVGHALIVAARSSLGAKKGLRGVNGIGIVDQDFHGPQDELKMLLTNFTSEPVSVDRGERLCQGMIVPVAKPDWEEVESIKEGSRGGFGSTG</sequence>
<dbReference type="AlphaFoldDB" id="A0A1G2C9A9"/>
<keyword evidence="4" id="KW-0546">Nucleotide metabolism</keyword>
<evidence type="ECO:0000256" key="3">
    <source>
        <dbReference type="ARBA" id="ARBA00022801"/>
    </source>
</evidence>
<proteinExistence type="inferred from homology"/>
<dbReference type="PANTHER" id="PTHR11241">
    <property type="entry name" value="DEOXYURIDINE 5'-TRIPHOSPHATE NUCLEOTIDOHYDROLASE"/>
    <property type="match status" value="1"/>
</dbReference>